<keyword evidence="2" id="KW-0238">DNA-binding</keyword>
<dbReference type="PANTHER" id="PTHR33164">
    <property type="entry name" value="TRANSCRIPTIONAL REGULATOR, MARR FAMILY"/>
    <property type="match status" value="1"/>
</dbReference>
<feature type="domain" description="HTH marR-type" evidence="1">
    <location>
        <begin position="18"/>
        <end position="146"/>
    </location>
</feature>
<dbReference type="Pfam" id="PF12802">
    <property type="entry name" value="MarR_2"/>
    <property type="match status" value="1"/>
</dbReference>
<dbReference type="Gene3D" id="1.10.10.10">
    <property type="entry name" value="Winged helix-like DNA-binding domain superfamily/Winged helix DNA-binding domain"/>
    <property type="match status" value="1"/>
</dbReference>
<dbReference type="SUPFAM" id="SSF46785">
    <property type="entry name" value="Winged helix' DNA-binding domain"/>
    <property type="match status" value="1"/>
</dbReference>
<evidence type="ECO:0000259" key="1">
    <source>
        <dbReference type="PROSITE" id="PS50995"/>
    </source>
</evidence>
<dbReference type="AlphaFoldDB" id="A0A7W8LRR0"/>
<dbReference type="InterPro" id="IPR000835">
    <property type="entry name" value="HTH_MarR-typ"/>
</dbReference>
<dbReference type="PROSITE" id="PS50995">
    <property type="entry name" value="HTH_MARR_2"/>
    <property type="match status" value="1"/>
</dbReference>
<dbReference type="GO" id="GO:0003700">
    <property type="term" value="F:DNA-binding transcription factor activity"/>
    <property type="evidence" value="ECO:0007669"/>
    <property type="project" value="InterPro"/>
</dbReference>
<dbReference type="InterPro" id="IPR036388">
    <property type="entry name" value="WH-like_DNA-bd_sf"/>
</dbReference>
<sequence>MSVDTAAADREGVLDQPSIRLWRRLVRVTQAKMREVEGALAPLGLSATEFDLLAVVRAREGATQQELAQHLLFTEANITYHAQRLCARGLIRREASGKTKRLFLSPAGHDLIDRALPVVVGLHEQQFAALEAGQLRQLAALLRLLR</sequence>
<comment type="caution">
    <text evidence="2">The sequence shown here is derived from an EMBL/GenBank/DDBJ whole genome shotgun (WGS) entry which is preliminary data.</text>
</comment>
<dbReference type="GO" id="GO:0003677">
    <property type="term" value="F:DNA binding"/>
    <property type="evidence" value="ECO:0007669"/>
    <property type="project" value="UniProtKB-KW"/>
</dbReference>
<dbReference type="PANTHER" id="PTHR33164:SF43">
    <property type="entry name" value="HTH-TYPE TRANSCRIPTIONAL REPRESSOR YETL"/>
    <property type="match status" value="1"/>
</dbReference>
<dbReference type="InterPro" id="IPR039422">
    <property type="entry name" value="MarR/SlyA-like"/>
</dbReference>
<keyword evidence="3" id="KW-1185">Reference proteome</keyword>
<dbReference type="Proteomes" id="UP000525389">
    <property type="component" value="Unassembled WGS sequence"/>
</dbReference>
<evidence type="ECO:0000313" key="2">
    <source>
        <dbReference type="EMBL" id="MBB5235925.1"/>
    </source>
</evidence>
<dbReference type="RefSeq" id="WP_343057893.1">
    <property type="nucleotide sequence ID" value="NZ_JACHFN010000017.1"/>
</dbReference>
<dbReference type="GO" id="GO:0006950">
    <property type="term" value="P:response to stress"/>
    <property type="evidence" value="ECO:0007669"/>
    <property type="project" value="TreeGrafter"/>
</dbReference>
<reference evidence="2 3" key="1">
    <citation type="submission" date="2020-08" db="EMBL/GenBank/DDBJ databases">
        <title>Genomic Encyclopedia of Type Strains, Phase IV (KMG-IV): sequencing the most valuable type-strain genomes for metagenomic binning, comparative biology and taxonomic classification.</title>
        <authorList>
            <person name="Goeker M."/>
        </authorList>
    </citation>
    <scope>NUCLEOTIDE SEQUENCE [LARGE SCALE GENOMIC DNA]</scope>
    <source>
        <strain evidence="2 3">DSM 101791</strain>
    </source>
</reference>
<accession>A0A7W8LRR0</accession>
<evidence type="ECO:0000313" key="3">
    <source>
        <dbReference type="Proteomes" id="UP000525389"/>
    </source>
</evidence>
<protein>
    <submittedName>
        <fullName evidence="2">DNA-binding MarR family transcriptional regulator</fullName>
    </submittedName>
</protein>
<gene>
    <name evidence="2" type="ORF">HNQ09_003389</name>
</gene>
<dbReference type="SMART" id="SM00347">
    <property type="entry name" value="HTH_MARR"/>
    <property type="match status" value="1"/>
</dbReference>
<dbReference type="InterPro" id="IPR036390">
    <property type="entry name" value="WH_DNA-bd_sf"/>
</dbReference>
<dbReference type="EMBL" id="JACHFN010000017">
    <property type="protein sequence ID" value="MBB5235925.1"/>
    <property type="molecule type" value="Genomic_DNA"/>
</dbReference>
<organism evidence="2 3">
    <name type="scientific">Deinococcus budaensis</name>
    <dbReference type="NCBI Taxonomy" id="1665626"/>
    <lineage>
        <taxon>Bacteria</taxon>
        <taxon>Thermotogati</taxon>
        <taxon>Deinococcota</taxon>
        <taxon>Deinococci</taxon>
        <taxon>Deinococcales</taxon>
        <taxon>Deinococcaceae</taxon>
        <taxon>Deinococcus</taxon>
    </lineage>
</organism>
<name>A0A7W8LRR0_9DEIO</name>
<proteinExistence type="predicted"/>